<dbReference type="Proteomes" id="UP000007305">
    <property type="component" value="Chromosome 8"/>
</dbReference>
<dbReference type="InterPro" id="IPR001878">
    <property type="entry name" value="Znf_CCHC"/>
</dbReference>
<reference evidence="3" key="2">
    <citation type="submission" date="2019-07" db="EMBL/GenBank/DDBJ databases">
        <authorList>
            <person name="Seetharam A."/>
            <person name="Woodhouse M."/>
            <person name="Cannon E."/>
        </authorList>
    </citation>
    <scope>NUCLEOTIDE SEQUENCE [LARGE SCALE GENOMIC DNA]</scope>
    <source>
        <strain evidence="3">cv. B73</strain>
    </source>
</reference>
<dbReference type="GO" id="GO:0002218">
    <property type="term" value="P:activation of innate immune response"/>
    <property type="evidence" value="ECO:0007669"/>
    <property type="project" value="InterPro"/>
</dbReference>
<feature type="compositionally biased region" description="Polar residues" evidence="1">
    <location>
        <begin position="78"/>
        <end position="89"/>
    </location>
</feature>
<feature type="region of interest" description="Disordered" evidence="1">
    <location>
        <begin position="1"/>
        <end position="90"/>
    </location>
</feature>
<evidence type="ECO:0000259" key="2">
    <source>
        <dbReference type="SMART" id="SM00343"/>
    </source>
</evidence>
<evidence type="ECO:0000313" key="3">
    <source>
        <dbReference type="EnsemblPlants" id="Zm00001eb351650_P001"/>
    </source>
</evidence>
<protein>
    <recommendedName>
        <fullName evidence="2">CCHC-type domain-containing protein</fullName>
    </recommendedName>
</protein>
<feature type="compositionally biased region" description="Low complexity" evidence="1">
    <location>
        <begin position="21"/>
        <end position="61"/>
    </location>
</feature>
<dbReference type="PANTHER" id="PTHR22639">
    <property type="entry name" value="GAG-RELATED PROTEIN"/>
    <property type="match status" value="1"/>
</dbReference>
<evidence type="ECO:0000256" key="1">
    <source>
        <dbReference type="SAM" id="MobiDB-lite"/>
    </source>
</evidence>
<feature type="region of interest" description="Disordered" evidence="1">
    <location>
        <begin position="132"/>
        <end position="168"/>
    </location>
</feature>
<accession>A0A804QN15</accession>
<sequence>MALVSPASPAPSAPDAPSPPQHQQAPVPTPGPAANSQAAVAAASSSPGASASIPSLSPPVSHATKGRSKSVRWGDLSPASSDGATSFDSRPSFKDVLVRTANPSLPGRVAAQGSVPAAGKSSALGMVYRQPHPLSTKRRSPRQATQPTPAIRPAPGLSDHGWTTVESKKGRSRRLKALWLPGRVPADLVGRCFNCLGCDHRAADCGSEPRCFLCSALGHKSSSCPKASVWRRLGCPRPVKSVWERLSPAVQGRVQRPAGRRPVWQRIAPPEAIPVVPSVPVGNMLGVSAAQGNGGPASSRRKRWRKKKRKEREDKPALEISAPPPPEQTLPASDETACVIDWSVQMSIAEDNLKTAVVITVVSSRDVSADEIALVLAPRLEMEVGGLVLRQFSQSSFLAVLPNHVQLDTLVDRFHIIREENFMLSSRRWTRFGGAVGNSLKHLVELEIRGLPLHAWETSVVQHLINPHACISQVLPDTLEIRNLEVFRCLAWCCDPEHIPSKKDLWITEPDQASAAEGKKALVYPVQIRWGPVDLNLIPGAPQPPVGAGDQDKPDTPPSLRRCGDNPPPTQHAAAFEDPDIMTHNQRRPVHDRLGPLRRSDSPRELSQPWVLVDTEARSSQPCDLLDAVVCSRVGIPPAPAPDGALCLAAGDVLLRREGGCDEVIPMTPLAASSTCHSTGGRRRLLLKTATKLAKFRNPPIAFFRRRRRAQKTPEGAAPPPWSSGDRGAESSLGALPPAPTAGVAVSPLPLGPPPHEVSHGSPGQQNFLSRVSKAVGAVLPLPKTVTEGRRRRHPNPPPDAIRRSRRVAGLGVEQIRHIPKARRTIMKSILVD</sequence>
<dbReference type="GO" id="GO:0008270">
    <property type="term" value="F:zinc ion binding"/>
    <property type="evidence" value="ECO:0007669"/>
    <property type="project" value="InterPro"/>
</dbReference>
<feature type="compositionally biased region" description="Basic residues" evidence="1">
    <location>
        <begin position="299"/>
        <end position="310"/>
    </location>
</feature>
<feature type="region of interest" description="Disordered" evidence="1">
    <location>
        <begin position="539"/>
        <end position="606"/>
    </location>
</feature>
<dbReference type="AlphaFoldDB" id="A0A804QN15"/>
<feature type="compositionally biased region" description="Basic and acidic residues" evidence="1">
    <location>
        <begin position="589"/>
        <end position="604"/>
    </location>
</feature>
<name>A0A804QN15_MAIZE</name>
<feature type="domain" description="CCHC-type" evidence="2">
    <location>
        <begin position="191"/>
        <end position="207"/>
    </location>
</feature>
<feature type="domain" description="CCHC-type" evidence="2">
    <location>
        <begin position="210"/>
        <end position="226"/>
    </location>
</feature>
<evidence type="ECO:0000313" key="4">
    <source>
        <dbReference type="Proteomes" id="UP000007305"/>
    </source>
</evidence>
<feature type="compositionally biased region" description="Pro residues" evidence="1">
    <location>
        <begin position="8"/>
        <end position="20"/>
    </location>
</feature>
<proteinExistence type="predicted"/>
<dbReference type="PANTHER" id="PTHR22639:SF3">
    <property type="entry name" value="ZINC FINGER CCHC DOMAIN-CONTAINING PROTEIN 3"/>
    <property type="match status" value="1"/>
</dbReference>
<reference evidence="3" key="3">
    <citation type="submission" date="2021-05" db="UniProtKB">
        <authorList>
            <consortium name="EnsemblPlants"/>
        </authorList>
    </citation>
    <scope>IDENTIFICATION</scope>
    <source>
        <strain evidence="3">cv. B73</strain>
    </source>
</reference>
<dbReference type="GO" id="GO:0003723">
    <property type="term" value="F:RNA binding"/>
    <property type="evidence" value="ECO:0007669"/>
    <property type="project" value="InterPro"/>
</dbReference>
<organism evidence="3 4">
    <name type="scientific">Zea mays</name>
    <name type="common">Maize</name>
    <dbReference type="NCBI Taxonomy" id="4577"/>
    <lineage>
        <taxon>Eukaryota</taxon>
        <taxon>Viridiplantae</taxon>
        <taxon>Streptophyta</taxon>
        <taxon>Embryophyta</taxon>
        <taxon>Tracheophyta</taxon>
        <taxon>Spermatophyta</taxon>
        <taxon>Magnoliopsida</taxon>
        <taxon>Liliopsida</taxon>
        <taxon>Poales</taxon>
        <taxon>Poaceae</taxon>
        <taxon>PACMAD clade</taxon>
        <taxon>Panicoideae</taxon>
        <taxon>Andropogonodae</taxon>
        <taxon>Andropogoneae</taxon>
        <taxon>Tripsacinae</taxon>
        <taxon>Zea</taxon>
    </lineage>
</organism>
<feature type="region of interest" description="Disordered" evidence="1">
    <location>
        <begin position="703"/>
        <end position="767"/>
    </location>
</feature>
<dbReference type="Gramene" id="Zm00001eb351650_T001">
    <property type="protein sequence ID" value="Zm00001eb351650_P001"/>
    <property type="gene ID" value="Zm00001eb351650"/>
</dbReference>
<dbReference type="InParanoid" id="A0A804QN15"/>
<dbReference type="SUPFAM" id="SSF57756">
    <property type="entry name" value="Retrovirus zinc finger-like domains"/>
    <property type="match status" value="1"/>
</dbReference>
<dbReference type="GO" id="GO:0003690">
    <property type="term" value="F:double-stranded DNA binding"/>
    <property type="evidence" value="ECO:0007669"/>
    <property type="project" value="InterPro"/>
</dbReference>
<feature type="region of interest" description="Disordered" evidence="1">
    <location>
        <begin position="780"/>
        <end position="803"/>
    </location>
</feature>
<dbReference type="SMART" id="SM00343">
    <property type="entry name" value="ZnF_C2HC"/>
    <property type="match status" value="2"/>
</dbReference>
<dbReference type="FunCoup" id="A0A804QN15">
    <property type="interactions" value="465"/>
</dbReference>
<dbReference type="Gene3D" id="4.10.60.10">
    <property type="entry name" value="Zinc finger, CCHC-type"/>
    <property type="match status" value="1"/>
</dbReference>
<dbReference type="EnsemblPlants" id="Zm00001eb351650_T001">
    <property type="protein sequence ID" value="Zm00001eb351650_P001"/>
    <property type="gene ID" value="Zm00001eb351650"/>
</dbReference>
<keyword evidence="4" id="KW-1185">Reference proteome</keyword>
<feature type="region of interest" description="Disordered" evidence="1">
    <location>
        <begin position="286"/>
        <end position="332"/>
    </location>
</feature>
<reference evidence="4" key="1">
    <citation type="journal article" date="2009" name="Science">
        <title>The B73 maize genome: complexity, diversity, and dynamics.</title>
        <authorList>
            <person name="Schnable P.S."/>
            <person name="Ware D."/>
            <person name="Fulton R.S."/>
            <person name="Stein J.C."/>
            <person name="Wei F."/>
            <person name="Pasternak S."/>
            <person name="Liang C."/>
            <person name="Zhang J."/>
            <person name="Fulton L."/>
            <person name="Graves T.A."/>
            <person name="Minx P."/>
            <person name="Reily A.D."/>
            <person name="Courtney L."/>
            <person name="Kruchowski S.S."/>
            <person name="Tomlinson C."/>
            <person name="Strong C."/>
            <person name="Delehaunty K."/>
            <person name="Fronick C."/>
            <person name="Courtney B."/>
            <person name="Rock S.M."/>
            <person name="Belter E."/>
            <person name="Du F."/>
            <person name="Kim K."/>
            <person name="Abbott R.M."/>
            <person name="Cotton M."/>
            <person name="Levy A."/>
            <person name="Marchetto P."/>
            <person name="Ochoa K."/>
            <person name="Jackson S.M."/>
            <person name="Gillam B."/>
            <person name="Chen W."/>
            <person name="Yan L."/>
            <person name="Higginbotham J."/>
            <person name="Cardenas M."/>
            <person name="Waligorski J."/>
            <person name="Applebaum E."/>
            <person name="Phelps L."/>
            <person name="Falcone J."/>
            <person name="Kanchi K."/>
            <person name="Thane T."/>
            <person name="Scimone A."/>
            <person name="Thane N."/>
            <person name="Henke J."/>
            <person name="Wang T."/>
            <person name="Ruppert J."/>
            <person name="Shah N."/>
            <person name="Rotter K."/>
            <person name="Hodges J."/>
            <person name="Ingenthron E."/>
            <person name="Cordes M."/>
            <person name="Kohlberg S."/>
            <person name="Sgro J."/>
            <person name="Delgado B."/>
            <person name="Mead K."/>
            <person name="Chinwalla A."/>
            <person name="Leonard S."/>
            <person name="Crouse K."/>
            <person name="Collura K."/>
            <person name="Kudrna D."/>
            <person name="Currie J."/>
            <person name="He R."/>
            <person name="Angelova A."/>
            <person name="Rajasekar S."/>
            <person name="Mueller T."/>
            <person name="Lomeli R."/>
            <person name="Scara G."/>
            <person name="Ko A."/>
            <person name="Delaney K."/>
            <person name="Wissotski M."/>
            <person name="Lopez G."/>
            <person name="Campos D."/>
            <person name="Braidotti M."/>
            <person name="Ashley E."/>
            <person name="Golser W."/>
            <person name="Kim H."/>
            <person name="Lee S."/>
            <person name="Lin J."/>
            <person name="Dujmic Z."/>
            <person name="Kim W."/>
            <person name="Talag J."/>
            <person name="Zuccolo A."/>
            <person name="Fan C."/>
            <person name="Sebastian A."/>
            <person name="Kramer M."/>
            <person name="Spiegel L."/>
            <person name="Nascimento L."/>
            <person name="Zutavern T."/>
            <person name="Miller B."/>
            <person name="Ambroise C."/>
            <person name="Muller S."/>
            <person name="Spooner W."/>
            <person name="Narechania A."/>
            <person name="Ren L."/>
            <person name="Wei S."/>
            <person name="Kumari S."/>
            <person name="Faga B."/>
            <person name="Levy M.J."/>
            <person name="McMahan L."/>
            <person name="Van Buren P."/>
            <person name="Vaughn M.W."/>
            <person name="Ying K."/>
            <person name="Yeh C.-T."/>
            <person name="Emrich S.J."/>
            <person name="Jia Y."/>
            <person name="Kalyanaraman A."/>
            <person name="Hsia A.-P."/>
            <person name="Barbazuk W.B."/>
            <person name="Baucom R.S."/>
            <person name="Brutnell T.P."/>
            <person name="Carpita N.C."/>
            <person name="Chaparro C."/>
            <person name="Chia J.-M."/>
            <person name="Deragon J.-M."/>
            <person name="Estill J.C."/>
            <person name="Fu Y."/>
            <person name="Jeddeloh J.A."/>
            <person name="Han Y."/>
            <person name="Lee H."/>
            <person name="Li P."/>
            <person name="Lisch D.R."/>
            <person name="Liu S."/>
            <person name="Liu Z."/>
            <person name="Nagel D.H."/>
            <person name="McCann M.C."/>
            <person name="SanMiguel P."/>
            <person name="Myers A.M."/>
            <person name="Nettleton D."/>
            <person name="Nguyen J."/>
            <person name="Penning B.W."/>
            <person name="Ponnala L."/>
            <person name="Schneider K.L."/>
            <person name="Schwartz D.C."/>
            <person name="Sharma A."/>
            <person name="Soderlund C."/>
            <person name="Springer N.M."/>
            <person name="Sun Q."/>
            <person name="Wang H."/>
            <person name="Waterman M."/>
            <person name="Westerman R."/>
            <person name="Wolfgruber T.K."/>
            <person name="Yang L."/>
            <person name="Yu Y."/>
            <person name="Zhang L."/>
            <person name="Zhou S."/>
            <person name="Zhu Q."/>
            <person name="Bennetzen J.L."/>
            <person name="Dawe R.K."/>
            <person name="Jiang J."/>
            <person name="Jiang N."/>
            <person name="Presting G.G."/>
            <person name="Wessler S.R."/>
            <person name="Aluru S."/>
            <person name="Martienssen R.A."/>
            <person name="Clifton S.W."/>
            <person name="McCombie W.R."/>
            <person name="Wing R.A."/>
            <person name="Wilson R.K."/>
        </authorList>
    </citation>
    <scope>NUCLEOTIDE SEQUENCE [LARGE SCALE GENOMIC DNA]</scope>
    <source>
        <strain evidence="4">cv. B73</strain>
    </source>
</reference>
<dbReference type="InterPro" id="IPR042509">
    <property type="entry name" value="ZCCHC3"/>
</dbReference>
<dbReference type="InterPro" id="IPR036875">
    <property type="entry name" value="Znf_CCHC_sf"/>
</dbReference>